<gene>
    <name evidence="2" type="ORF">Tco_0875896</name>
</gene>
<evidence type="ECO:0000313" key="3">
    <source>
        <dbReference type="Proteomes" id="UP001151760"/>
    </source>
</evidence>
<evidence type="ECO:0000313" key="2">
    <source>
        <dbReference type="EMBL" id="GJT17190.1"/>
    </source>
</evidence>
<dbReference type="EMBL" id="BQNB010013536">
    <property type="protein sequence ID" value="GJT17190.1"/>
    <property type="molecule type" value="Genomic_DNA"/>
</dbReference>
<reference evidence="2" key="1">
    <citation type="journal article" date="2022" name="Int. J. Mol. Sci.">
        <title>Draft Genome of Tanacetum Coccineum: Genomic Comparison of Closely Related Tanacetum-Family Plants.</title>
        <authorList>
            <person name="Yamashiro T."/>
            <person name="Shiraishi A."/>
            <person name="Nakayama K."/>
            <person name="Satake H."/>
        </authorList>
    </citation>
    <scope>NUCLEOTIDE SEQUENCE</scope>
</reference>
<feature type="compositionally biased region" description="Polar residues" evidence="1">
    <location>
        <begin position="64"/>
        <end position="91"/>
    </location>
</feature>
<feature type="region of interest" description="Disordered" evidence="1">
    <location>
        <begin position="38"/>
        <end position="117"/>
    </location>
</feature>
<organism evidence="2 3">
    <name type="scientific">Tanacetum coccineum</name>
    <dbReference type="NCBI Taxonomy" id="301880"/>
    <lineage>
        <taxon>Eukaryota</taxon>
        <taxon>Viridiplantae</taxon>
        <taxon>Streptophyta</taxon>
        <taxon>Embryophyta</taxon>
        <taxon>Tracheophyta</taxon>
        <taxon>Spermatophyta</taxon>
        <taxon>Magnoliopsida</taxon>
        <taxon>eudicotyledons</taxon>
        <taxon>Gunneridae</taxon>
        <taxon>Pentapetalae</taxon>
        <taxon>asterids</taxon>
        <taxon>campanulids</taxon>
        <taxon>Asterales</taxon>
        <taxon>Asteraceae</taxon>
        <taxon>Asteroideae</taxon>
        <taxon>Anthemideae</taxon>
        <taxon>Anthemidinae</taxon>
        <taxon>Tanacetum</taxon>
    </lineage>
</organism>
<protein>
    <submittedName>
        <fullName evidence="2">Uncharacterized protein</fullName>
    </submittedName>
</protein>
<comment type="caution">
    <text evidence="2">The sequence shown here is derived from an EMBL/GenBank/DDBJ whole genome shotgun (WGS) entry which is preliminary data.</text>
</comment>
<proteinExistence type="predicted"/>
<reference evidence="2" key="2">
    <citation type="submission" date="2022-01" db="EMBL/GenBank/DDBJ databases">
        <authorList>
            <person name="Yamashiro T."/>
            <person name="Shiraishi A."/>
            <person name="Satake H."/>
            <person name="Nakayama K."/>
        </authorList>
    </citation>
    <scope>NUCLEOTIDE SEQUENCE</scope>
</reference>
<name>A0ABQ5BQT0_9ASTR</name>
<keyword evidence="3" id="KW-1185">Reference proteome</keyword>
<feature type="compositionally biased region" description="Low complexity" evidence="1">
    <location>
        <begin position="40"/>
        <end position="49"/>
    </location>
</feature>
<accession>A0ABQ5BQT0</accession>
<evidence type="ECO:0000256" key="1">
    <source>
        <dbReference type="SAM" id="MobiDB-lite"/>
    </source>
</evidence>
<sequence>MERVFIPSYGRPHKALLGRMVFNLGKLFVDLTQEDDDIHTPSPIAKSSSPSPPNAPSKTPSTKETSYTLGTTSSSFISKPNSSLFSSRNTPSRPPTKPFLDNPLDAPPRPSNPLPLISHPSLDITLTLSLITPLDHIFETPSSSPPPPPQPPIMGPLIYFNIFD</sequence>
<dbReference type="Proteomes" id="UP001151760">
    <property type="component" value="Unassembled WGS sequence"/>
</dbReference>